<name>G9YR84_FLAPL</name>
<proteinExistence type="predicted"/>
<reference evidence="1 2" key="1">
    <citation type="submission" date="2011-08" db="EMBL/GenBank/DDBJ databases">
        <authorList>
            <person name="Weinstock G."/>
            <person name="Sodergren E."/>
            <person name="Clifton S."/>
            <person name="Fulton L."/>
            <person name="Fulton B."/>
            <person name="Courtney L."/>
            <person name="Fronick C."/>
            <person name="Harrison M."/>
            <person name="Strong C."/>
            <person name="Farmer C."/>
            <person name="Delahaunty K."/>
            <person name="Markovic C."/>
            <person name="Hall O."/>
            <person name="Minx P."/>
            <person name="Tomlinson C."/>
            <person name="Mitreva M."/>
            <person name="Hou S."/>
            <person name="Chen J."/>
            <person name="Wollam A."/>
            <person name="Pepin K.H."/>
            <person name="Johnson M."/>
            <person name="Bhonagiri V."/>
            <person name="Zhang X."/>
            <person name="Suruliraj S."/>
            <person name="Warren W."/>
            <person name="Chinwalla A."/>
            <person name="Mardis E.R."/>
            <person name="Wilson R.K."/>
        </authorList>
    </citation>
    <scope>NUCLEOTIDE SEQUENCE [LARGE SCALE GENOMIC DNA]</scope>
    <source>
        <strain evidence="1 2">ATCC 29863</strain>
    </source>
</reference>
<evidence type="ECO:0000313" key="1">
    <source>
        <dbReference type="EMBL" id="EHM49948.1"/>
    </source>
</evidence>
<comment type="caution">
    <text evidence="1">The sequence shown here is derived from an EMBL/GenBank/DDBJ whole genome shotgun (WGS) entry which is preliminary data.</text>
</comment>
<gene>
    <name evidence="1" type="ORF">HMPREF0372_02029</name>
</gene>
<organism evidence="1 2">
    <name type="scientific">Flavonifractor plautii ATCC 29863</name>
    <dbReference type="NCBI Taxonomy" id="411475"/>
    <lineage>
        <taxon>Bacteria</taxon>
        <taxon>Bacillati</taxon>
        <taxon>Bacillota</taxon>
        <taxon>Clostridia</taxon>
        <taxon>Eubacteriales</taxon>
        <taxon>Oscillospiraceae</taxon>
        <taxon>Flavonifractor</taxon>
    </lineage>
</organism>
<protein>
    <submittedName>
        <fullName evidence="1">Uncharacterized protein</fullName>
    </submittedName>
</protein>
<evidence type="ECO:0000313" key="2">
    <source>
        <dbReference type="Proteomes" id="UP000004459"/>
    </source>
</evidence>
<dbReference type="EMBL" id="AGCK01000157">
    <property type="protein sequence ID" value="EHM49948.1"/>
    <property type="molecule type" value="Genomic_DNA"/>
</dbReference>
<sequence length="71" mass="7690">MEKKTPAPDGAEKEVSGVKIIIEADSKEIADLVLTLQGQQNQDEIAKNYAIDIFGNKYLEYESGGRGCSNG</sequence>
<dbReference type="AlphaFoldDB" id="G9YR84"/>
<dbReference type="Proteomes" id="UP000004459">
    <property type="component" value="Unassembled WGS sequence"/>
</dbReference>
<dbReference type="HOGENOM" id="CLU_2734112_0_0_9"/>
<accession>G9YR84</accession>